<evidence type="ECO:0000256" key="1">
    <source>
        <dbReference type="ARBA" id="ARBA00004752"/>
    </source>
</evidence>
<evidence type="ECO:0000256" key="3">
    <source>
        <dbReference type="ARBA" id="ARBA00022679"/>
    </source>
</evidence>
<evidence type="ECO:0000256" key="7">
    <source>
        <dbReference type="PROSITE-ProRule" id="PRU01373"/>
    </source>
</evidence>
<dbReference type="InterPro" id="IPR050979">
    <property type="entry name" value="LD-transpeptidase"/>
</dbReference>
<accession>A0A1X4XVU4</accession>
<evidence type="ECO:0000313" key="11">
    <source>
        <dbReference type="Proteomes" id="UP000194141"/>
    </source>
</evidence>
<comment type="pathway">
    <text evidence="1 7">Cell wall biogenesis; peptidoglycan biosynthesis.</text>
</comment>
<dbReference type="GO" id="GO:0071555">
    <property type="term" value="P:cell wall organization"/>
    <property type="evidence" value="ECO:0007669"/>
    <property type="project" value="UniProtKB-UniRule"/>
</dbReference>
<evidence type="ECO:0000313" key="10">
    <source>
        <dbReference type="EMBL" id="OSS41635.1"/>
    </source>
</evidence>
<dbReference type="SUPFAM" id="SSF141523">
    <property type="entry name" value="L,D-transpeptidase catalytic domain-like"/>
    <property type="match status" value="1"/>
</dbReference>
<keyword evidence="4 7" id="KW-0133">Cell shape</keyword>
<feature type="signal peptide" evidence="8">
    <location>
        <begin position="1"/>
        <end position="29"/>
    </location>
</feature>
<dbReference type="CDD" id="cd16913">
    <property type="entry name" value="YkuD_like"/>
    <property type="match status" value="1"/>
</dbReference>
<feature type="domain" description="L,D-TPase catalytic" evidence="9">
    <location>
        <begin position="214"/>
        <end position="331"/>
    </location>
</feature>
<proteinExistence type="inferred from homology"/>
<keyword evidence="5 7" id="KW-0573">Peptidoglycan synthesis</keyword>
<evidence type="ECO:0000256" key="2">
    <source>
        <dbReference type="ARBA" id="ARBA00005992"/>
    </source>
</evidence>
<dbReference type="InterPro" id="IPR038063">
    <property type="entry name" value="Transpep_catalytic_dom"/>
</dbReference>
<keyword evidence="8" id="KW-0732">Signal</keyword>
<evidence type="ECO:0000256" key="8">
    <source>
        <dbReference type="SAM" id="SignalP"/>
    </source>
</evidence>
<dbReference type="GO" id="GO:0008360">
    <property type="term" value="P:regulation of cell shape"/>
    <property type="evidence" value="ECO:0007669"/>
    <property type="project" value="UniProtKB-UniRule"/>
</dbReference>
<feature type="active site" description="Nucleophile" evidence="7">
    <location>
        <position position="307"/>
    </location>
</feature>
<dbReference type="STRING" id="1562698.DESAMIL20_1188"/>
<keyword evidence="11" id="KW-1185">Reference proteome</keyword>
<dbReference type="PROSITE" id="PS52029">
    <property type="entry name" value="LD_TPASE"/>
    <property type="match status" value="1"/>
</dbReference>
<feature type="chain" id="PRO_5012349324" description="L,D-TPase catalytic domain-containing protein" evidence="8">
    <location>
        <begin position="30"/>
        <end position="332"/>
    </location>
</feature>
<evidence type="ECO:0000256" key="4">
    <source>
        <dbReference type="ARBA" id="ARBA00022960"/>
    </source>
</evidence>
<dbReference type="AlphaFoldDB" id="A0A1X4XVU4"/>
<name>A0A1X4XVU4_9BACT</name>
<organism evidence="10 11">
    <name type="scientific">Desulfurella amilsii</name>
    <dbReference type="NCBI Taxonomy" id="1562698"/>
    <lineage>
        <taxon>Bacteria</taxon>
        <taxon>Pseudomonadati</taxon>
        <taxon>Campylobacterota</taxon>
        <taxon>Desulfurellia</taxon>
        <taxon>Desulfurellales</taxon>
        <taxon>Desulfurellaceae</taxon>
        <taxon>Desulfurella</taxon>
    </lineage>
</organism>
<dbReference type="OrthoDB" id="463216at2"/>
<dbReference type="UniPathway" id="UPA00219"/>
<reference evidence="10 11" key="1">
    <citation type="journal article" date="2017" name="Front. Microbiol.">
        <title>Genome Sequence of Desulfurella amilsii Strain TR1 and Comparative Genomics of Desulfurellaceae Family.</title>
        <authorList>
            <person name="Florentino A.P."/>
            <person name="Stams A.J."/>
            <person name="Sanchez-Andrea I."/>
        </authorList>
    </citation>
    <scope>NUCLEOTIDE SEQUENCE [LARGE SCALE GENOMIC DNA]</scope>
    <source>
        <strain evidence="10 11">TR1</strain>
    </source>
</reference>
<dbReference type="PANTHER" id="PTHR30582">
    <property type="entry name" value="L,D-TRANSPEPTIDASE"/>
    <property type="match status" value="1"/>
</dbReference>
<dbReference type="EMBL" id="MDSU01000018">
    <property type="protein sequence ID" value="OSS41635.1"/>
    <property type="molecule type" value="Genomic_DNA"/>
</dbReference>
<dbReference type="PANTHER" id="PTHR30582:SF2">
    <property type="entry name" value="L,D-TRANSPEPTIDASE YCIB-RELATED"/>
    <property type="match status" value="1"/>
</dbReference>
<dbReference type="Proteomes" id="UP000194141">
    <property type="component" value="Unassembled WGS sequence"/>
</dbReference>
<dbReference type="GO" id="GO:0071972">
    <property type="term" value="F:peptidoglycan L,D-transpeptidase activity"/>
    <property type="evidence" value="ECO:0007669"/>
    <property type="project" value="TreeGrafter"/>
</dbReference>
<dbReference type="GO" id="GO:0018104">
    <property type="term" value="P:peptidoglycan-protein cross-linking"/>
    <property type="evidence" value="ECO:0007669"/>
    <property type="project" value="TreeGrafter"/>
</dbReference>
<evidence type="ECO:0000256" key="5">
    <source>
        <dbReference type="ARBA" id="ARBA00022984"/>
    </source>
</evidence>
<dbReference type="Pfam" id="PF03734">
    <property type="entry name" value="YkuD"/>
    <property type="match status" value="1"/>
</dbReference>
<keyword evidence="6 7" id="KW-0961">Cell wall biogenesis/degradation</keyword>
<comment type="caution">
    <text evidence="10">The sequence shown here is derived from an EMBL/GenBank/DDBJ whole genome shotgun (WGS) entry which is preliminary data.</text>
</comment>
<comment type="similarity">
    <text evidence="2">Belongs to the YkuD family.</text>
</comment>
<evidence type="ECO:0000259" key="9">
    <source>
        <dbReference type="PROSITE" id="PS52029"/>
    </source>
</evidence>
<evidence type="ECO:0000256" key="6">
    <source>
        <dbReference type="ARBA" id="ARBA00023316"/>
    </source>
</evidence>
<sequence>MANKTKMTANTAIFVFVFLLLFSIPNSRANNIVDAPIPNYLAVVIKRTQKEIQRINKAFDNSKSNNTIIYKNSKSFIRNNTANKINVANKDSKKNLINTTAKNYTNTTIVNPLDLPTLTNNVNLLYKMGYLPFYAQKVDNKTGIVIWQWDTKIVPSKLALLTPKSLQSILYKSAINHFLNDMGLNSNIESRMDISSLLENEYKNHWQSSKPFVWVLINQKLPERLKVWQNGNWLIESNCNTGVDHLTPDGNFIVYVRYKYFTMNGIFPINDKPYHDPNVPYVNFFNGNNAIHGFPRHAYGYPQSAGCVELPIKIAKRLYRYLYVGTLVTIIN</sequence>
<keyword evidence="3" id="KW-0808">Transferase</keyword>
<gene>
    <name evidence="10" type="ORF">DESAMIL20_1188</name>
</gene>
<feature type="active site" description="Proton donor/acceptor" evidence="7">
    <location>
        <position position="292"/>
    </location>
</feature>
<dbReference type="GO" id="GO:0005576">
    <property type="term" value="C:extracellular region"/>
    <property type="evidence" value="ECO:0007669"/>
    <property type="project" value="TreeGrafter"/>
</dbReference>
<dbReference type="GO" id="GO:0016740">
    <property type="term" value="F:transferase activity"/>
    <property type="evidence" value="ECO:0007669"/>
    <property type="project" value="UniProtKB-KW"/>
</dbReference>
<dbReference type="RefSeq" id="WP_086033876.1">
    <property type="nucleotide sequence ID" value="NZ_MDSU01000018.1"/>
</dbReference>
<protein>
    <recommendedName>
        <fullName evidence="9">L,D-TPase catalytic domain-containing protein</fullName>
    </recommendedName>
</protein>
<dbReference type="InterPro" id="IPR005490">
    <property type="entry name" value="LD_TPept_cat_dom"/>
</dbReference>
<dbReference type="Gene3D" id="2.40.440.10">
    <property type="entry name" value="L,D-transpeptidase catalytic domain-like"/>
    <property type="match status" value="1"/>
</dbReference>